<dbReference type="Pfam" id="PF00106">
    <property type="entry name" value="adh_short"/>
    <property type="match status" value="1"/>
</dbReference>
<sequence>MKIAIVTGASSGIGWEFARLIAAGPEPLDELWLVARRRDRLEALRRELPVPARLFFLDLTRPEGPEVLKAELKRLHPLVCLLVNAAGYGKFGRYDAVPEQAALGMIDLNCRALTAVTTAALPYLGRGARILQMASTSSFQPLPDMAVYAATKAFVASYSRALHEELRSRGVTCTAVCAGWMRTEFLEVARRGADSGAVSRFPFLQTPRAVAEQALRDSARGRAVSVCGLWNQLHRAAAKLLPAQAVMWGWKRIKD</sequence>
<keyword evidence="4" id="KW-1185">Reference proteome</keyword>
<accession>A0A926DY21</accession>
<comment type="similarity">
    <text evidence="1">Belongs to the short-chain dehydrogenases/reductases (SDR) family.</text>
</comment>
<dbReference type="GO" id="GO:0016491">
    <property type="term" value="F:oxidoreductase activity"/>
    <property type="evidence" value="ECO:0007669"/>
    <property type="project" value="UniProtKB-KW"/>
</dbReference>
<gene>
    <name evidence="3" type="ORF">H8711_10530</name>
</gene>
<keyword evidence="2" id="KW-0560">Oxidoreductase</keyword>
<dbReference type="PANTHER" id="PTHR44196">
    <property type="entry name" value="DEHYDROGENASE/REDUCTASE SDR FAMILY MEMBER 7B"/>
    <property type="match status" value="1"/>
</dbReference>
<dbReference type="InterPro" id="IPR002347">
    <property type="entry name" value="SDR_fam"/>
</dbReference>
<dbReference type="AlphaFoldDB" id="A0A926DY21"/>
<evidence type="ECO:0000313" key="4">
    <source>
        <dbReference type="Proteomes" id="UP000653127"/>
    </source>
</evidence>
<dbReference type="CDD" id="cd05233">
    <property type="entry name" value="SDR_c"/>
    <property type="match status" value="1"/>
</dbReference>
<dbReference type="InterPro" id="IPR020904">
    <property type="entry name" value="Sc_DH/Rdtase_CS"/>
</dbReference>
<dbReference type="RefSeq" id="WP_249283405.1">
    <property type="nucleotide sequence ID" value="NZ_JACRST010000018.1"/>
</dbReference>
<protein>
    <submittedName>
        <fullName evidence="3">SDR family NAD(P)-dependent oxidoreductase</fullName>
    </submittedName>
</protein>
<evidence type="ECO:0000313" key="3">
    <source>
        <dbReference type="EMBL" id="MBC8547360.1"/>
    </source>
</evidence>
<name>A0A926DY21_9FIRM</name>
<dbReference type="PRINTS" id="PR00081">
    <property type="entry name" value="GDHRDH"/>
</dbReference>
<dbReference type="GO" id="GO:0016020">
    <property type="term" value="C:membrane"/>
    <property type="evidence" value="ECO:0007669"/>
    <property type="project" value="TreeGrafter"/>
</dbReference>
<dbReference type="EMBL" id="JACRST010000018">
    <property type="protein sequence ID" value="MBC8547360.1"/>
    <property type="molecule type" value="Genomic_DNA"/>
</dbReference>
<organism evidence="3 4">
    <name type="scientific">Ligaoa zhengdingensis</name>
    <dbReference type="NCBI Taxonomy" id="2763658"/>
    <lineage>
        <taxon>Bacteria</taxon>
        <taxon>Bacillati</taxon>
        <taxon>Bacillota</taxon>
        <taxon>Clostridia</taxon>
        <taxon>Eubacteriales</taxon>
        <taxon>Oscillospiraceae</taxon>
        <taxon>Ligaoa</taxon>
    </lineage>
</organism>
<proteinExistence type="inferred from homology"/>
<dbReference type="PANTHER" id="PTHR44196:SF2">
    <property type="entry name" value="SHORT-CHAIN DEHYDROGENASE-RELATED"/>
    <property type="match status" value="1"/>
</dbReference>
<dbReference type="SUPFAM" id="SSF51735">
    <property type="entry name" value="NAD(P)-binding Rossmann-fold domains"/>
    <property type="match status" value="1"/>
</dbReference>
<dbReference type="Gene3D" id="3.40.50.720">
    <property type="entry name" value="NAD(P)-binding Rossmann-like Domain"/>
    <property type="match status" value="1"/>
</dbReference>
<comment type="caution">
    <text evidence="3">The sequence shown here is derived from an EMBL/GenBank/DDBJ whole genome shotgun (WGS) entry which is preliminary data.</text>
</comment>
<evidence type="ECO:0000256" key="2">
    <source>
        <dbReference type="ARBA" id="ARBA00023002"/>
    </source>
</evidence>
<evidence type="ECO:0000256" key="1">
    <source>
        <dbReference type="ARBA" id="ARBA00006484"/>
    </source>
</evidence>
<reference evidence="3" key="1">
    <citation type="submission" date="2020-08" db="EMBL/GenBank/DDBJ databases">
        <title>Genome public.</title>
        <authorList>
            <person name="Liu C."/>
            <person name="Sun Q."/>
        </authorList>
    </citation>
    <scope>NUCLEOTIDE SEQUENCE</scope>
    <source>
        <strain evidence="3">NSJ-31</strain>
    </source>
</reference>
<dbReference type="Proteomes" id="UP000653127">
    <property type="component" value="Unassembled WGS sequence"/>
</dbReference>
<dbReference type="InterPro" id="IPR036291">
    <property type="entry name" value="NAD(P)-bd_dom_sf"/>
</dbReference>
<dbReference type="PROSITE" id="PS00061">
    <property type="entry name" value="ADH_SHORT"/>
    <property type="match status" value="1"/>
</dbReference>